<feature type="region of interest" description="Disordered" evidence="1">
    <location>
        <begin position="335"/>
        <end position="553"/>
    </location>
</feature>
<evidence type="ECO:0000313" key="3">
    <source>
        <dbReference type="Proteomes" id="UP000318571"/>
    </source>
</evidence>
<feature type="compositionally biased region" description="Polar residues" evidence="1">
    <location>
        <begin position="349"/>
        <end position="393"/>
    </location>
</feature>
<feature type="compositionally biased region" description="Polar residues" evidence="1">
    <location>
        <begin position="280"/>
        <end position="307"/>
    </location>
</feature>
<feature type="compositionally biased region" description="Acidic residues" evidence="1">
    <location>
        <begin position="529"/>
        <end position="539"/>
    </location>
</feature>
<proteinExistence type="predicted"/>
<protein>
    <submittedName>
        <fullName evidence="2">Uncharacterized protein</fullName>
    </submittedName>
</protein>
<comment type="caution">
    <text evidence="2">The sequence shown here is derived from an EMBL/GenBank/DDBJ whole genome shotgun (WGS) entry which is preliminary data.</text>
</comment>
<evidence type="ECO:0000256" key="1">
    <source>
        <dbReference type="SAM" id="MobiDB-lite"/>
    </source>
</evidence>
<feature type="compositionally biased region" description="Basic and acidic residues" evidence="1">
    <location>
        <begin position="435"/>
        <end position="451"/>
    </location>
</feature>
<sequence>MGSSLSRSVSYTDWNLRAPPCGTPKDQVLISGNLIRSLSLAIGLLLPILLVSRKLRKGCKSRRPFATTDNSGVAFGRLPRPLSGSALVGGKAFVAYKEPVSASTPNEIEIEIDKAGHFQFPALKRAPKGTSTGSVGKILGPYVSGRIAQLENELEAVVGLKRNSEDSFNSVLSHSEVTSQSGSESTIDPDMFTTAEEDGPDLNMEHGRQYHRHPPPAQPVRRQLIPKKSRSRLSQPKTAFDNRTVDVSMEWEACQTNQGFNRRATTNNNLPPNTLASPADWSQNFQTVTSTPLGNAMNANMNGSYVQGGQPPTPDEVDQTAYNTAEEDEMAWNTLTEEESNESQDHETTPTSNGNQNLDEWQSAAQDPSQENWNTVQESESNVVADEQNQNETVVGKEEDAWGTVEDGNPAEDANVESQEDSRDGEEWGTVSEGPFEKVEDHEDHKEERFATTDGEQVIDNQSQNENVWHTTVEVKAPVEQQHGHDDPVDDDDRWQSVIEENQGPGQDQESSTLWASVNSTGIASNDESTLEPDEDEEPYSNTWDQPTDSFHTINTENNKVINANSSIDPWTVASPTSPVVSQTTKSPLKRTKAFKGQSGLCDTEDLYCDDELNGDDPNMQLEIAKAVIVPSPGGDMLDVPEDEESHCRQSILSMDFPSTGPTSLRSNCTDDTPDEAIKEEDEDADELVEEDGPTCKEDRFKKLVSRDELANGKLIYSHKSEEKV</sequence>
<feature type="compositionally biased region" description="Low complexity" evidence="1">
    <location>
        <begin position="261"/>
        <end position="276"/>
    </location>
</feature>
<evidence type="ECO:0000313" key="2">
    <source>
        <dbReference type="EMBL" id="TRY70262.1"/>
    </source>
</evidence>
<feature type="compositionally biased region" description="Polar residues" evidence="1">
    <location>
        <begin position="660"/>
        <end position="671"/>
    </location>
</feature>
<feature type="compositionally biased region" description="Polar residues" evidence="1">
    <location>
        <begin position="540"/>
        <end position="553"/>
    </location>
</feature>
<feature type="compositionally biased region" description="Acidic residues" evidence="1">
    <location>
        <begin position="672"/>
        <end position="693"/>
    </location>
</feature>
<feature type="compositionally biased region" description="Polar residues" evidence="1">
    <location>
        <begin position="569"/>
        <end position="587"/>
    </location>
</feature>
<feature type="region of interest" description="Disordered" evidence="1">
    <location>
        <begin position="210"/>
        <end position="239"/>
    </location>
</feature>
<dbReference type="AlphaFoldDB" id="A0A553NXU6"/>
<gene>
    <name evidence="2" type="ORF">TCAL_16397</name>
</gene>
<feature type="region of interest" description="Disordered" evidence="1">
    <location>
        <begin position="569"/>
        <end position="588"/>
    </location>
</feature>
<feature type="compositionally biased region" description="Polar residues" evidence="1">
    <location>
        <begin position="459"/>
        <end position="470"/>
    </location>
</feature>
<reference evidence="2 3" key="1">
    <citation type="journal article" date="2018" name="Nat. Ecol. Evol.">
        <title>Genomic signatures of mitonuclear coevolution across populations of Tigriopus californicus.</title>
        <authorList>
            <person name="Barreto F.S."/>
            <person name="Watson E.T."/>
            <person name="Lima T.G."/>
            <person name="Willett C.S."/>
            <person name="Edmands S."/>
            <person name="Li W."/>
            <person name="Burton R.S."/>
        </authorList>
    </citation>
    <scope>NUCLEOTIDE SEQUENCE [LARGE SCALE GENOMIC DNA]</scope>
    <source>
        <strain evidence="2 3">San Diego</strain>
    </source>
</reference>
<keyword evidence="3" id="KW-1185">Reference proteome</keyword>
<name>A0A553NXU6_TIGCA</name>
<feature type="compositionally biased region" description="Polar residues" evidence="1">
    <location>
        <begin position="504"/>
        <end position="528"/>
    </location>
</feature>
<dbReference type="EMBL" id="VCGU01000009">
    <property type="protein sequence ID" value="TRY70262.1"/>
    <property type="molecule type" value="Genomic_DNA"/>
</dbReference>
<feature type="region of interest" description="Disordered" evidence="1">
    <location>
        <begin position="654"/>
        <end position="695"/>
    </location>
</feature>
<dbReference type="Proteomes" id="UP000318571">
    <property type="component" value="Chromosome 9"/>
</dbReference>
<accession>A0A553NXU6</accession>
<organism evidence="2 3">
    <name type="scientific">Tigriopus californicus</name>
    <name type="common">Marine copepod</name>
    <dbReference type="NCBI Taxonomy" id="6832"/>
    <lineage>
        <taxon>Eukaryota</taxon>
        <taxon>Metazoa</taxon>
        <taxon>Ecdysozoa</taxon>
        <taxon>Arthropoda</taxon>
        <taxon>Crustacea</taxon>
        <taxon>Multicrustacea</taxon>
        <taxon>Hexanauplia</taxon>
        <taxon>Copepoda</taxon>
        <taxon>Harpacticoida</taxon>
        <taxon>Harpacticidae</taxon>
        <taxon>Tigriopus</taxon>
    </lineage>
</organism>
<feature type="region of interest" description="Disordered" evidence="1">
    <location>
        <begin position="258"/>
        <end position="318"/>
    </location>
</feature>